<keyword evidence="1" id="KW-0732">Signal</keyword>
<reference evidence="2" key="2">
    <citation type="submission" date="2023-04" db="EMBL/GenBank/DDBJ databases">
        <title>Paracnuella aquatica gen. nov., sp. nov., a member of the family Chitinophagaceae isolated from a hot spring.</title>
        <authorList>
            <person name="Wang C."/>
        </authorList>
    </citation>
    <scope>NUCLEOTIDE SEQUENCE</scope>
    <source>
        <strain evidence="2">LB-8</strain>
    </source>
</reference>
<organism evidence="2 3">
    <name type="scientific">Paraflavisolibacter caeni</name>
    <dbReference type="NCBI Taxonomy" id="2982496"/>
    <lineage>
        <taxon>Bacteria</taxon>
        <taxon>Pseudomonadati</taxon>
        <taxon>Bacteroidota</taxon>
        <taxon>Chitinophagia</taxon>
        <taxon>Chitinophagales</taxon>
        <taxon>Chitinophagaceae</taxon>
        <taxon>Paraflavisolibacter</taxon>
    </lineage>
</organism>
<evidence type="ECO:0000313" key="3">
    <source>
        <dbReference type="Proteomes" id="UP001155483"/>
    </source>
</evidence>
<dbReference type="RefSeq" id="WP_279294956.1">
    <property type="nucleotide sequence ID" value="NZ_JAOTIF010000001.1"/>
</dbReference>
<accession>A0A9X3BGB5</accession>
<dbReference type="Pfam" id="PF11751">
    <property type="entry name" value="PorP_SprF"/>
    <property type="match status" value="1"/>
</dbReference>
<evidence type="ECO:0000256" key="1">
    <source>
        <dbReference type="SAM" id="SignalP"/>
    </source>
</evidence>
<keyword evidence="3" id="KW-1185">Reference proteome</keyword>
<dbReference type="EMBL" id="JAOTIF010000001">
    <property type="protein sequence ID" value="MCU7547508.1"/>
    <property type="molecule type" value="Genomic_DNA"/>
</dbReference>
<proteinExistence type="predicted"/>
<reference evidence="2" key="1">
    <citation type="submission" date="2022-09" db="EMBL/GenBank/DDBJ databases">
        <authorList>
            <person name="Yuan C."/>
            <person name="Ke Z."/>
        </authorList>
    </citation>
    <scope>NUCLEOTIDE SEQUENCE</scope>
    <source>
        <strain evidence="2">LB-8</strain>
    </source>
</reference>
<comment type="caution">
    <text evidence="2">The sequence shown here is derived from an EMBL/GenBank/DDBJ whole genome shotgun (WGS) entry which is preliminary data.</text>
</comment>
<dbReference type="AlphaFoldDB" id="A0A9X3BGB5"/>
<feature type="chain" id="PRO_5040945970" evidence="1">
    <location>
        <begin position="21"/>
        <end position="324"/>
    </location>
</feature>
<gene>
    <name evidence="2" type="ORF">OCK74_00200</name>
</gene>
<feature type="signal peptide" evidence="1">
    <location>
        <begin position="1"/>
        <end position="20"/>
    </location>
</feature>
<evidence type="ECO:0000313" key="2">
    <source>
        <dbReference type="EMBL" id="MCU7547508.1"/>
    </source>
</evidence>
<name>A0A9X3BGB5_9BACT</name>
<dbReference type="InterPro" id="IPR019861">
    <property type="entry name" value="PorP/SprF_Bacteroidetes"/>
</dbReference>
<protein>
    <submittedName>
        <fullName evidence="2">Type IX secretion system membrane protein PorP/SprF</fullName>
    </submittedName>
</protein>
<dbReference type="Proteomes" id="UP001155483">
    <property type="component" value="Unassembled WGS sequence"/>
</dbReference>
<sequence length="324" mass="35968">MKMLAVLTALLCTLCIVSQAQDAKYSQYEGAPLMVNPALTGKFSGKARIGVLGSYQSVKPAVLFHATGFADVKLENKTGFWGIGVSYYQNFHPDFALTGKFLAFSLAQHLGSDHDKFTWELSKHQFSLGAQVTLAQGVVDRSRPYYEEGLSGGGFYIKYDSVFKGKTDYADVNTGVCYTYNGDDVTLEAGIGIYHIFGPGNSFDHKGTGYLGRRVDFTGNAIIYLSAYTKLHLTSMTWRETLHWRTSSPRQQEISALLGAMIESSDKINTTFFYGVSTRSVNTILIKAGIGFKNKLRMMTSYECPLNPSYYNVRRSELSLTKTF</sequence>